<evidence type="ECO:0000256" key="1">
    <source>
        <dbReference type="SAM" id="MobiDB-lite"/>
    </source>
</evidence>
<gene>
    <name evidence="3" type="ORF">FKY71_17190</name>
</gene>
<feature type="region of interest" description="Disordered" evidence="1">
    <location>
        <begin position="1"/>
        <end position="25"/>
    </location>
</feature>
<dbReference type="Pfam" id="PF02782">
    <property type="entry name" value="FGGY_C"/>
    <property type="match status" value="1"/>
</dbReference>
<dbReference type="SUPFAM" id="SSF53067">
    <property type="entry name" value="Actin-like ATPase domain"/>
    <property type="match status" value="1"/>
</dbReference>
<evidence type="ECO:0000313" key="3">
    <source>
        <dbReference type="EMBL" id="TQE95336.1"/>
    </source>
</evidence>
<dbReference type="EMBL" id="VIFK01000384">
    <property type="protein sequence ID" value="TQE95336.1"/>
    <property type="molecule type" value="Genomic_DNA"/>
</dbReference>
<dbReference type="AlphaFoldDB" id="A0A540VEZ6"/>
<organism evidence="3 4">
    <name type="scientific">Spiribacter salinus</name>
    <dbReference type="NCBI Taxonomy" id="1335746"/>
    <lineage>
        <taxon>Bacteria</taxon>
        <taxon>Pseudomonadati</taxon>
        <taxon>Pseudomonadota</taxon>
        <taxon>Gammaproteobacteria</taxon>
        <taxon>Chromatiales</taxon>
        <taxon>Ectothiorhodospiraceae</taxon>
        <taxon>Spiribacter</taxon>
    </lineage>
</organism>
<dbReference type="InterPro" id="IPR018485">
    <property type="entry name" value="FGGY_C"/>
</dbReference>
<feature type="domain" description="Carbohydrate kinase FGGY C-terminal" evidence="2">
    <location>
        <begin position="31"/>
        <end position="101"/>
    </location>
</feature>
<dbReference type="GO" id="GO:0005975">
    <property type="term" value="P:carbohydrate metabolic process"/>
    <property type="evidence" value="ECO:0007669"/>
    <property type="project" value="InterPro"/>
</dbReference>
<feature type="compositionally biased region" description="Polar residues" evidence="1">
    <location>
        <begin position="9"/>
        <end position="25"/>
    </location>
</feature>
<dbReference type="Gene3D" id="3.30.420.40">
    <property type="match status" value="1"/>
</dbReference>
<dbReference type="GO" id="GO:0016301">
    <property type="term" value="F:kinase activity"/>
    <property type="evidence" value="ECO:0007669"/>
    <property type="project" value="InterPro"/>
</dbReference>
<evidence type="ECO:0000259" key="2">
    <source>
        <dbReference type="Pfam" id="PF02782"/>
    </source>
</evidence>
<name>A0A540VEZ6_9GAMM</name>
<comment type="caution">
    <text evidence="3">The sequence shown here is derived from an EMBL/GenBank/DDBJ whole genome shotgun (WGS) entry which is preliminary data.</text>
</comment>
<sequence length="124" mass="12800">MAHSWEPSYLTNTNPSGGVPRPTSTSSACPIYYCLAAAYRRCLDRLGAVTGRTPERIVVLGGGGRNALLRAFTQEACGVPVEVGPHEATALGNALLQGVACGHIDAGDLPRHAAAASTTRGDRG</sequence>
<protein>
    <recommendedName>
        <fullName evidence="2">Carbohydrate kinase FGGY C-terminal domain-containing protein</fullName>
    </recommendedName>
</protein>
<dbReference type="InterPro" id="IPR043129">
    <property type="entry name" value="ATPase_NBD"/>
</dbReference>
<reference evidence="3 4" key="1">
    <citation type="submission" date="2019-06" db="EMBL/GenBank/DDBJ databases">
        <title>Metagenome assembled Genome of Spiribacter salinus SL48-SHIP from the microbial mat of Salt Lake 48 (Novosibirsk region, Russia).</title>
        <authorList>
            <person name="Shipova A."/>
            <person name="Rozanov A.S."/>
            <person name="Bryanskaya A.V."/>
            <person name="Peltek S.E."/>
        </authorList>
    </citation>
    <scope>NUCLEOTIDE SEQUENCE [LARGE SCALE GENOMIC DNA]</scope>
    <source>
        <strain evidence="3">SL48-SHIP-2</strain>
    </source>
</reference>
<evidence type="ECO:0000313" key="4">
    <source>
        <dbReference type="Proteomes" id="UP000315400"/>
    </source>
</evidence>
<proteinExistence type="predicted"/>
<dbReference type="Proteomes" id="UP000315400">
    <property type="component" value="Unassembled WGS sequence"/>
</dbReference>
<accession>A0A540VEZ6</accession>